<dbReference type="SUPFAM" id="SSF63520">
    <property type="entry name" value="PTS-regulatory domain, PRD"/>
    <property type="match status" value="1"/>
</dbReference>
<dbReference type="Proteomes" id="UP000033531">
    <property type="component" value="Unassembled WGS sequence"/>
</dbReference>
<reference evidence="2 3" key="1">
    <citation type="submission" date="2015-01" db="EMBL/GenBank/DDBJ databases">
        <title>Comparative genomics of the lactic acid bacteria isolated from the honey bee gut.</title>
        <authorList>
            <person name="Ellegaard K.M."/>
            <person name="Tamarit D."/>
            <person name="Javelind E."/>
            <person name="Olofsson T."/>
            <person name="Andersson S.G."/>
            <person name="Vasquez A."/>
        </authorList>
    </citation>
    <scope>NUCLEOTIDE SEQUENCE [LARGE SCALE GENOMIC DNA]</scope>
    <source>
        <strain evidence="2 3">Hma8</strain>
    </source>
</reference>
<dbReference type="OrthoDB" id="2293863at2"/>
<comment type="caution">
    <text evidence="2">The sequence shown here is derived from an EMBL/GenBank/DDBJ whole genome shotgun (WGS) entry which is preliminary data.</text>
</comment>
<dbReference type="STRING" id="1218507.JF74_17290"/>
<dbReference type="Pfam" id="PF00874">
    <property type="entry name" value="PRD"/>
    <property type="match status" value="1"/>
</dbReference>
<dbReference type="AlphaFoldDB" id="A0A0F4LDJ8"/>
<dbReference type="InterPro" id="IPR011608">
    <property type="entry name" value="PRD"/>
</dbReference>
<feature type="domain" description="PRD" evidence="1">
    <location>
        <begin position="18"/>
        <end position="123"/>
    </location>
</feature>
<evidence type="ECO:0000313" key="3">
    <source>
        <dbReference type="Proteomes" id="UP000033531"/>
    </source>
</evidence>
<dbReference type="Gene3D" id="1.10.1790.10">
    <property type="entry name" value="PRD domain"/>
    <property type="match status" value="1"/>
</dbReference>
<proteinExistence type="predicted"/>
<dbReference type="PROSITE" id="PS51372">
    <property type="entry name" value="PRD_2"/>
    <property type="match status" value="1"/>
</dbReference>
<dbReference type="InterPro" id="IPR036634">
    <property type="entry name" value="PRD_sf"/>
</dbReference>
<dbReference type="PATRIC" id="fig|1218507.3.peg.1932"/>
<gene>
    <name evidence="2" type="ORF">JF74_17290</name>
</gene>
<evidence type="ECO:0000259" key="1">
    <source>
        <dbReference type="PROSITE" id="PS51372"/>
    </source>
</evidence>
<dbReference type="GO" id="GO:0006355">
    <property type="term" value="P:regulation of DNA-templated transcription"/>
    <property type="evidence" value="ECO:0007669"/>
    <property type="project" value="InterPro"/>
</dbReference>
<accession>A0A0F4LDJ8</accession>
<name>A0A0F4LDJ8_9LACO</name>
<sequence>MWSFLMQKQTKNKLNMLLQAGKINDLDVEFLNEIDNDLSKYDDGNKEEMLLIHVAMTISRQRNNEMIDVMPADLWQQIENKPVFQRAKQYWLEKKAKSPIILSKDEDQYIIMHIVNVLSKGGH</sequence>
<protein>
    <submittedName>
        <fullName evidence="2">PRD domain protein</fullName>
    </submittedName>
</protein>
<dbReference type="HOGENOM" id="CLU_146117_2_0_9"/>
<dbReference type="EMBL" id="JXLI01000014">
    <property type="protein sequence ID" value="KJY55611.1"/>
    <property type="molecule type" value="Genomic_DNA"/>
</dbReference>
<organism evidence="2 3">
    <name type="scientific">Lactobacillus melliventris</name>
    <dbReference type="NCBI Taxonomy" id="1218507"/>
    <lineage>
        <taxon>Bacteria</taxon>
        <taxon>Bacillati</taxon>
        <taxon>Bacillota</taxon>
        <taxon>Bacilli</taxon>
        <taxon>Lactobacillales</taxon>
        <taxon>Lactobacillaceae</taxon>
        <taxon>Lactobacillus</taxon>
    </lineage>
</organism>
<evidence type="ECO:0000313" key="2">
    <source>
        <dbReference type="EMBL" id="KJY55611.1"/>
    </source>
</evidence>